<feature type="transmembrane region" description="Helical" evidence="2">
    <location>
        <begin position="34"/>
        <end position="54"/>
    </location>
</feature>
<dbReference type="EMBL" id="QPKB01000006">
    <property type="protein sequence ID" value="RWR87346.1"/>
    <property type="molecule type" value="Genomic_DNA"/>
</dbReference>
<feature type="transmembrane region" description="Helical" evidence="2">
    <location>
        <begin position="61"/>
        <end position="78"/>
    </location>
</feature>
<keyword evidence="2" id="KW-0472">Membrane</keyword>
<gene>
    <name evidence="4" type="ORF">CKAN_01628300</name>
</gene>
<dbReference type="GO" id="GO:0051083">
    <property type="term" value="P:'de novo' cotranslational protein folding"/>
    <property type="evidence" value="ECO:0007669"/>
    <property type="project" value="InterPro"/>
</dbReference>
<evidence type="ECO:0000313" key="5">
    <source>
        <dbReference type="Proteomes" id="UP000283530"/>
    </source>
</evidence>
<reference evidence="4 5" key="1">
    <citation type="journal article" date="2019" name="Nat. Plants">
        <title>Stout camphor tree genome fills gaps in understanding of flowering plant genome evolution.</title>
        <authorList>
            <person name="Chaw S.M."/>
            <person name="Liu Y.C."/>
            <person name="Wu Y.W."/>
            <person name="Wang H.Y."/>
            <person name="Lin C.I."/>
            <person name="Wu C.S."/>
            <person name="Ke H.M."/>
            <person name="Chang L.Y."/>
            <person name="Hsu C.Y."/>
            <person name="Yang H.T."/>
            <person name="Sudianto E."/>
            <person name="Hsu M.H."/>
            <person name="Wu K.P."/>
            <person name="Wang L.N."/>
            <person name="Leebens-Mack J.H."/>
            <person name="Tsai I.J."/>
        </authorList>
    </citation>
    <scope>NUCLEOTIDE SEQUENCE [LARGE SCALE GENOMIC DNA]</scope>
    <source>
        <strain evidence="5">cv. Chaw 1501</strain>
        <tissue evidence="4">Young leaves</tissue>
    </source>
</reference>
<dbReference type="GO" id="GO:0005829">
    <property type="term" value="C:cytosol"/>
    <property type="evidence" value="ECO:0007669"/>
    <property type="project" value="TreeGrafter"/>
</dbReference>
<keyword evidence="2" id="KW-1133">Transmembrane helix</keyword>
<dbReference type="InterPro" id="IPR001005">
    <property type="entry name" value="SANT/Myb"/>
</dbReference>
<dbReference type="SUPFAM" id="SSF46689">
    <property type="entry name" value="Homeodomain-like"/>
    <property type="match status" value="2"/>
</dbReference>
<feature type="region of interest" description="Disordered" evidence="1">
    <location>
        <begin position="93"/>
        <end position="164"/>
    </location>
</feature>
<dbReference type="GO" id="GO:0043022">
    <property type="term" value="F:ribosome binding"/>
    <property type="evidence" value="ECO:0007669"/>
    <property type="project" value="InterPro"/>
</dbReference>
<dbReference type="STRING" id="337451.A0A443P9D4"/>
<dbReference type="FunFam" id="1.10.10.60:FF:000416">
    <property type="entry name" value="Myb family transcription factor"/>
    <property type="match status" value="1"/>
</dbReference>
<dbReference type="Gene3D" id="1.10.10.60">
    <property type="entry name" value="Homeodomain-like"/>
    <property type="match status" value="2"/>
</dbReference>
<accession>A0A443P9D4</accession>
<dbReference type="InterPro" id="IPR044634">
    <property type="entry name" value="Zuotin/DnaJC2"/>
</dbReference>
<evidence type="ECO:0000313" key="4">
    <source>
        <dbReference type="EMBL" id="RWR87346.1"/>
    </source>
</evidence>
<dbReference type="OrthoDB" id="10250354at2759"/>
<dbReference type="Proteomes" id="UP000283530">
    <property type="component" value="Unassembled WGS sequence"/>
</dbReference>
<dbReference type="AlphaFoldDB" id="A0A443P9D4"/>
<name>A0A443P9D4_9MAGN</name>
<dbReference type="GO" id="GO:0006450">
    <property type="term" value="P:regulation of translational fidelity"/>
    <property type="evidence" value="ECO:0007669"/>
    <property type="project" value="InterPro"/>
</dbReference>
<keyword evidence="2" id="KW-0812">Transmembrane</keyword>
<organism evidence="4 5">
    <name type="scientific">Cinnamomum micranthum f. kanehirae</name>
    <dbReference type="NCBI Taxonomy" id="337451"/>
    <lineage>
        <taxon>Eukaryota</taxon>
        <taxon>Viridiplantae</taxon>
        <taxon>Streptophyta</taxon>
        <taxon>Embryophyta</taxon>
        <taxon>Tracheophyta</taxon>
        <taxon>Spermatophyta</taxon>
        <taxon>Magnoliopsida</taxon>
        <taxon>Magnoliidae</taxon>
        <taxon>Laurales</taxon>
        <taxon>Lauraceae</taxon>
        <taxon>Cinnamomum</taxon>
    </lineage>
</organism>
<keyword evidence="5" id="KW-1185">Reference proteome</keyword>
<evidence type="ECO:0000256" key="1">
    <source>
        <dbReference type="SAM" id="MobiDB-lite"/>
    </source>
</evidence>
<sequence length="325" mass="35850">MEFLEEETRPRFLFQNRISSTPNANPETPKLNKIQALCLTSISISLLLLSFFYLSSDSQTLQFLLLWISLSLLLAPFAPISATGGDISVGKGDLLLPPSDPDPVSAEEPKKRISGRRSKPRRPDDHPSSNPIFPIAEPKNPEPKVAKSNQPNGGSRSEVEEEKEWTDEDFDLLKKQIAKHPVGAPRRWEVIAEAFRGRHGLESVIKTAKSMAEKRPGGGGGDDFAQFLKQRKPLNKQVEGFNGELGEQTVVFGENGDVNKESGSLNWSSGEDIALLNALKAFPKDVPMRWEKIAAAVPGKSKACCMKRVTELKRDFRSSKASEAT</sequence>
<evidence type="ECO:0000256" key="2">
    <source>
        <dbReference type="SAM" id="Phobius"/>
    </source>
</evidence>
<comment type="caution">
    <text evidence="4">The sequence shown here is derived from an EMBL/GenBank/DDBJ whole genome shotgun (WGS) entry which is preliminary data.</text>
</comment>
<dbReference type="Pfam" id="PF23082">
    <property type="entry name" value="Myb_DNA-binding_2"/>
    <property type="match status" value="1"/>
</dbReference>
<dbReference type="PROSITE" id="PS50090">
    <property type="entry name" value="MYB_LIKE"/>
    <property type="match status" value="1"/>
</dbReference>
<evidence type="ECO:0000259" key="3">
    <source>
        <dbReference type="PROSITE" id="PS50090"/>
    </source>
</evidence>
<dbReference type="PANTHER" id="PTHR43999">
    <property type="entry name" value="DNAJ HOMOLOG SUBFAMILY C MEMBER 2"/>
    <property type="match status" value="1"/>
</dbReference>
<dbReference type="SMART" id="SM00717">
    <property type="entry name" value="SANT"/>
    <property type="match status" value="2"/>
</dbReference>
<proteinExistence type="predicted"/>
<protein>
    <submittedName>
        <fullName evidence="4">DnaJ subfamily C member 2-like protein</fullName>
    </submittedName>
</protein>
<feature type="domain" description="Myb-like" evidence="3">
    <location>
        <begin position="266"/>
        <end position="313"/>
    </location>
</feature>
<dbReference type="CDD" id="cd00167">
    <property type="entry name" value="SANT"/>
    <property type="match status" value="2"/>
</dbReference>
<dbReference type="InterPro" id="IPR009057">
    <property type="entry name" value="Homeodomain-like_sf"/>
</dbReference>
<dbReference type="GO" id="GO:0030544">
    <property type="term" value="F:Hsp70 protein binding"/>
    <property type="evidence" value="ECO:0007669"/>
    <property type="project" value="InterPro"/>
</dbReference>
<dbReference type="PANTHER" id="PTHR43999:SF3">
    <property type="entry name" value="TRANSCRIPTION FACTOR MAMYB"/>
    <property type="match status" value="1"/>
</dbReference>